<evidence type="ECO:0000313" key="2">
    <source>
        <dbReference type="EMBL" id="VDI64475.1"/>
    </source>
</evidence>
<name>A0A8B6GJL6_MYTGA</name>
<evidence type="ECO:0000313" key="3">
    <source>
        <dbReference type="Proteomes" id="UP000596742"/>
    </source>
</evidence>
<organism evidence="2 3">
    <name type="scientific">Mytilus galloprovincialis</name>
    <name type="common">Mediterranean mussel</name>
    <dbReference type="NCBI Taxonomy" id="29158"/>
    <lineage>
        <taxon>Eukaryota</taxon>
        <taxon>Metazoa</taxon>
        <taxon>Spiralia</taxon>
        <taxon>Lophotrochozoa</taxon>
        <taxon>Mollusca</taxon>
        <taxon>Bivalvia</taxon>
        <taxon>Autobranchia</taxon>
        <taxon>Pteriomorphia</taxon>
        <taxon>Mytilida</taxon>
        <taxon>Mytiloidea</taxon>
        <taxon>Mytilidae</taxon>
        <taxon>Mytilinae</taxon>
        <taxon>Mytilus</taxon>
    </lineage>
</organism>
<keyword evidence="1" id="KW-0812">Transmembrane</keyword>
<protein>
    <submittedName>
        <fullName evidence="2">Uncharacterized protein</fullName>
    </submittedName>
</protein>
<feature type="transmembrane region" description="Helical" evidence="1">
    <location>
        <begin position="146"/>
        <end position="167"/>
    </location>
</feature>
<dbReference type="Proteomes" id="UP000596742">
    <property type="component" value="Unassembled WGS sequence"/>
</dbReference>
<dbReference type="AlphaFoldDB" id="A0A8B6GJL6"/>
<feature type="transmembrane region" description="Helical" evidence="1">
    <location>
        <begin position="113"/>
        <end position="134"/>
    </location>
</feature>
<keyword evidence="1" id="KW-0472">Membrane</keyword>
<comment type="caution">
    <text evidence="2">The sequence shown here is derived from an EMBL/GenBank/DDBJ whole genome shotgun (WGS) entry which is preliminary data.</text>
</comment>
<proteinExistence type="predicted"/>
<keyword evidence="1" id="KW-1133">Transmembrane helix</keyword>
<evidence type="ECO:0000256" key="1">
    <source>
        <dbReference type="SAM" id="Phobius"/>
    </source>
</evidence>
<keyword evidence="3" id="KW-1185">Reference proteome</keyword>
<accession>A0A8B6GJL6</accession>
<sequence>MNLNEPSRTYTVPSNFRSALGVGKLKVFAGIQISLGVACISACTAGVITNMKKKVMCCDDYACQKKFQEHFTLDDLYNSYSHLGCEEKTILLILYGTCIFLSGWKITFLVFSIISAVIFCPSMFTIGILSVSILKAEKVDGDIITVSGIIDACAVIELIVAITSATYCCCCSQILPPNEQNVVIFNPVQEHVLHNTTQLQGPNGNQQGVFIPQGYQQQQVMPNSNVQIIPQQVHGQIFPTSIQ</sequence>
<feature type="transmembrane region" description="Helical" evidence="1">
    <location>
        <begin position="27"/>
        <end position="48"/>
    </location>
</feature>
<reference evidence="2" key="1">
    <citation type="submission" date="2018-11" db="EMBL/GenBank/DDBJ databases">
        <authorList>
            <person name="Alioto T."/>
            <person name="Alioto T."/>
        </authorList>
    </citation>
    <scope>NUCLEOTIDE SEQUENCE</scope>
</reference>
<dbReference type="OrthoDB" id="6108169at2759"/>
<gene>
    <name evidence="2" type="ORF">MGAL_10B048582</name>
</gene>
<dbReference type="EMBL" id="UYJE01008507">
    <property type="protein sequence ID" value="VDI64475.1"/>
    <property type="molecule type" value="Genomic_DNA"/>
</dbReference>